<accession>A0A366IFA9</accession>
<gene>
    <name evidence="6" type="ORF">DES36_101115</name>
</gene>
<dbReference type="Proteomes" id="UP000253490">
    <property type="component" value="Unassembled WGS sequence"/>
</dbReference>
<keyword evidence="1" id="KW-0805">Transcription regulation</keyword>
<evidence type="ECO:0000256" key="2">
    <source>
        <dbReference type="ARBA" id="ARBA00023125"/>
    </source>
</evidence>
<dbReference type="Pfam" id="PF13545">
    <property type="entry name" value="HTH_Crp_2"/>
    <property type="match status" value="1"/>
</dbReference>
<dbReference type="Gene3D" id="2.60.120.10">
    <property type="entry name" value="Jelly Rolls"/>
    <property type="match status" value="1"/>
</dbReference>
<dbReference type="InterPro" id="IPR036390">
    <property type="entry name" value="WH_DNA-bd_sf"/>
</dbReference>
<dbReference type="Gene3D" id="1.10.10.10">
    <property type="entry name" value="Winged helix-like DNA-binding domain superfamily/Winged helix DNA-binding domain"/>
    <property type="match status" value="1"/>
</dbReference>
<dbReference type="Pfam" id="PF00027">
    <property type="entry name" value="cNMP_binding"/>
    <property type="match status" value="1"/>
</dbReference>
<dbReference type="CDD" id="cd00038">
    <property type="entry name" value="CAP_ED"/>
    <property type="match status" value="1"/>
</dbReference>
<sequence length="234" mass="26785">MEKWTSADKIEILKGIEVFREAKSETLDTLADCFSVRQYKKNEHIFKDKDECSSLYLVKSGLVSLYKMSSQGEKKVIFILGKGKMINEVVLQGLPSSISCDAFEPSEILCWNKDKFLHIMSQDFNLTKGVLRSLSLKTRRLYRQLKNTSNSVRADKRIAAKLWKLSGDYGVACEKGICIDMDLSITYLADMLGSQRETVSRQIKILKEHGLVGIEDKKFIVYDREKLASYFKEP</sequence>
<dbReference type="SMART" id="SM00419">
    <property type="entry name" value="HTH_CRP"/>
    <property type="match status" value="1"/>
</dbReference>
<dbReference type="PROSITE" id="PS50042">
    <property type="entry name" value="CNMP_BINDING_3"/>
    <property type="match status" value="1"/>
</dbReference>
<evidence type="ECO:0000256" key="3">
    <source>
        <dbReference type="ARBA" id="ARBA00023163"/>
    </source>
</evidence>
<dbReference type="InterPro" id="IPR000595">
    <property type="entry name" value="cNMP-bd_dom"/>
</dbReference>
<dbReference type="InterPro" id="IPR036388">
    <property type="entry name" value="WH-like_DNA-bd_sf"/>
</dbReference>
<organism evidence="6 7">
    <name type="scientific">Alkalibaculum bacchi</name>
    <dbReference type="NCBI Taxonomy" id="645887"/>
    <lineage>
        <taxon>Bacteria</taxon>
        <taxon>Bacillati</taxon>
        <taxon>Bacillota</taxon>
        <taxon>Clostridia</taxon>
        <taxon>Eubacteriales</taxon>
        <taxon>Eubacteriaceae</taxon>
        <taxon>Alkalibaculum</taxon>
    </lineage>
</organism>
<dbReference type="AlphaFoldDB" id="A0A366IFA9"/>
<dbReference type="GO" id="GO:0003677">
    <property type="term" value="F:DNA binding"/>
    <property type="evidence" value="ECO:0007669"/>
    <property type="project" value="UniProtKB-KW"/>
</dbReference>
<dbReference type="GO" id="GO:0005829">
    <property type="term" value="C:cytosol"/>
    <property type="evidence" value="ECO:0007669"/>
    <property type="project" value="TreeGrafter"/>
</dbReference>
<dbReference type="PANTHER" id="PTHR24567:SF74">
    <property type="entry name" value="HTH-TYPE TRANSCRIPTIONAL REGULATOR ARCR"/>
    <property type="match status" value="1"/>
</dbReference>
<dbReference type="EMBL" id="QNRX01000001">
    <property type="protein sequence ID" value="RBP70063.1"/>
    <property type="molecule type" value="Genomic_DNA"/>
</dbReference>
<dbReference type="SUPFAM" id="SSF46785">
    <property type="entry name" value="Winged helix' DNA-binding domain"/>
    <property type="match status" value="1"/>
</dbReference>
<comment type="caution">
    <text evidence="6">The sequence shown here is derived from an EMBL/GenBank/DDBJ whole genome shotgun (WGS) entry which is preliminary data.</text>
</comment>
<keyword evidence="7" id="KW-1185">Reference proteome</keyword>
<protein>
    <submittedName>
        <fullName evidence="6">CRP-like cAMP-binding protein</fullName>
    </submittedName>
</protein>
<feature type="domain" description="HTH crp-type" evidence="5">
    <location>
        <begin position="152"/>
        <end position="225"/>
    </location>
</feature>
<dbReference type="InterPro" id="IPR012318">
    <property type="entry name" value="HTH_CRP"/>
</dbReference>
<evidence type="ECO:0000259" key="5">
    <source>
        <dbReference type="PROSITE" id="PS51063"/>
    </source>
</evidence>
<proteinExistence type="predicted"/>
<evidence type="ECO:0000259" key="4">
    <source>
        <dbReference type="PROSITE" id="PS50042"/>
    </source>
</evidence>
<feature type="domain" description="Cyclic nucleotide-binding" evidence="4">
    <location>
        <begin position="18"/>
        <end position="120"/>
    </location>
</feature>
<evidence type="ECO:0000256" key="1">
    <source>
        <dbReference type="ARBA" id="ARBA00023015"/>
    </source>
</evidence>
<evidence type="ECO:0000313" key="7">
    <source>
        <dbReference type="Proteomes" id="UP000253490"/>
    </source>
</evidence>
<dbReference type="PANTHER" id="PTHR24567">
    <property type="entry name" value="CRP FAMILY TRANSCRIPTIONAL REGULATORY PROTEIN"/>
    <property type="match status" value="1"/>
</dbReference>
<keyword evidence="3" id="KW-0804">Transcription</keyword>
<dbReference type="InterPro" id="IPR050397">
    <property type="entry name" value="Env_Response_Regulators"/>
</dbReference>
<dbReference type="OrthoDB" id="1706474at2"/>
<dbReference type="RefSeq" id="WP_113919276.1">
    <property type="nucleotide sequence ID" value="NZ_QNRX01000001.1"/>
</dbReference>
<dbReference type="SMART" id="SM00100">
    <property type="entry name" value="cNMP"/>
    <property type="match status" value="1"/>
</dbReference>
<dbReference type="InterPro" id="IPR018490">
    <property type="entry name" value="cNMP-bd_dom_sf"/>
</dbReference>
<dbReference type="SUPFAM" id="SSF51206">
    <property type="entry name" value="cAMP-binding domain-like"/>
    <property type="match status" value="1"/>
</dbReference>
<evidence type="ECO:0000313" key="6">
    <source>
        <dbReference type="EMBL" id="RBP70063.1"/>
    </source>
</evidence>
<name>A0A366IFA9_9FIRM</name>
<dbReference type="PROSITE" id="PS51063">
    <property type="entry name" value="HTH_CRP_2"/>
    <property type="match status" value="1"/>
</dbReference>
<reference evidence="6 7" key="1">
    <citation type="submission" date="2018-06" db="EMBL/GenBank/DDBJ databases">
        <title>Genomic Encyclopedia of Type Strains, Phase IV (KMG-IV): sequencing the most valuable type-strain genomes for metagenomic binning, comparative biology and taxonomic classification.</title>
        <authorList>
            <person name="Goeker M."/>
        </authorList>
    </citation>
    <scope>NUCLEOTIDE SEQUENCE [LARGE SCALE GENOMIC DNA]</scope>
    <source>
        <strain evidence="6 7">DSM 22112</strain>
    </source>
</reference>
<dbReference type="GO" id="GO:0003700">
    <property type="term" value="F:DNA-binding transcription factor activity"/>
    <property type="evidence" value="ECO:0007669"/>
    <property type="project" value="TreeGrafter"/>
</dbReference>
<dbReference type="InterPro" id="IPR014710">
    <property type="entry name" value="RmlC-like_jellyroll"/>
</dbReference>
<keyword evidence="2" id="KW-0238">DNA-binding</keyword>